<evidence type="ECO:0000256" key="3">
    <source>
        <dbReference type="ARBA" id="ARBA00022692"/>
    </source>
</evidence>
<accession>A0ABX1RJQ1</accession>
<keyword evidence="5 6" id="KW-0472">Membrane</keyword>
<dbReference type="Proteomes" id="UP001296706">
    <property type="component" value="Unassembled WGS sequence"/>
</dbReference>
<evidence type="ECO:0000313" key="8">
    <source>
        <dbReference type="Proteomes" id="UP001296706"/>
    </source>
</evidence>
<evidence type="ECO:0000313" key="7">
    <source>
        <dbReference type="EMBL" id="NMH79310.1"/>
    </source>
</evidence>
<feature type="transmembrane region" description="Helical" evidence="6">
    <location>
        <begin position="136"/>
        <end position="157"/>
    </location>
</feature>
<comment type="subcellular location">
    <subcellularLocation>
        <location evidence="1">Membrane</location>
        <topology evidence="1">Multi-pass membrane protein</topology>
    </subcellularLocation>
</comment>
<feature type="transmembrane region" description="Helical" evidence="6">
    <location>
        <begin position="169"/>
        <end position="189"/>
    </location>
</feature>
<comment type="similarity">
    <text evidence="2">Belongs to the acetate uptake transporter (AceTr) (TC 2.A.96) family.</text>
</comment>
<reference evidence="7 8" key="1">
    <citation type="submission" date="2020-04" db="EMBL/GenBank/DDBJ databases">
        <authorList>
            <person name="Klaysubun C."/>
            <person name="Duangmal K."/>
            <person name="Lipun K."/>
        </authorList>
    </citation>
    <scope>NUCLEOTIDE SEQUENCE [LARGE SCALE GENOMIC DNA]</scope>
    <source>
        <strain evidence="7 8">JCM 11839</strain>
    </source>
</reference>
<evidence type="ECO:0000256" key="1">
    <source>
        <dbReference type="ARBA" id="ARBA00004141"/>
    </source>
</evidence>
<feature type="transmembrane region" description="Helical" evidence="6">
    <location>
        <begin position="69"/>
        <end position="96"/>
    </location>
</feature>
<sequence length="286" mass="29875">MTLWVGLRVTGAATHRTRFADPARAVARARTRTTSGGKLSTDINGHSPITEAPDYNFWRDRTRITLSPVAAPSILGLFGFAAATFMVAGNLAGWYGNAETPLVLFPFALTAGGLAQFLAGMWAYRARDAVATAMHGMWGAFWIAYGIYNLLIAAGVLPSVASPTAAGAFGFWFVVLAAITLLGAIAATAENFVLTGVLVMLAAGSTLLAIALLGGLPLVQAIGAYLLIISALLAWYLAGAMMIQSSFKRAVLPIGSRRPPGASHGIPPHNNVLHFEAGEPGVKVGQ</sequence>
<evidence type="ECO:0000256" key="2">
    <source>
        <dbReference type="ARBA" id="ARBA00005587"/>
    </source>
</evidence>
<comment type="caution">
    <text evidence="7">The sequence shown here is derived from an EMBL/GenBank/DDBJ whole genome shotgun (WGS) entry which is preliminary data.</text>
</comment>
<feature type="transmembrane region" description="Helical" evidence="6">
    <location>
        <begin position="102"/>
        <end position="124"/>
    </location>
</feature>
<evidence type="ECO:0000256" key="4">
    <source>
        <dbReference type="ARBA" id="ARBA00022989"/>
    </source>
</evidence>
<keyword evidence="8" id="KW-1185">Reference proteome</keyword>
<dbReference type="InterPro" id="IPR051633">
    <property type="entry name" value="AceTr"/>
</dbReference>
<proteinExistence type="inferred from homology"/>
<feature type="transmembrane region" description="Helical" evidence="6">
    <location>
        <begin position="222"/>
        <end position="243"/>
    </location>
</feature>
<evidence type="ECO:0000256" key="5">
    <source>
        <dbReference type="ARBA" id="ARBA00023136"/>
    </source>
</evidence>
<name>A0ABX1RJQ1_9PSEU</name>
<dbReference type="PANTHER" id="PTHR31123:SF1">
    <property type="entry name" value="ACCUMULATION OF DYADS PROTEIN 2-RELATED"/>
    <property type="match status" value="1"/>
</dbReference>
<dbReference type="PANTHER" id="PTHR31123">
    <property type="entry name" value="ACCUMULATION OF DYADS PROTEIN 2-RELATED"/>
    <property type="match status" value="1"/>
</dbReference>
<feature type="transmembrane region" description="Helical" evidence="6">
    <location>
        <begin position="196"/>
        <end position="216"/>
    </location>
</feature>
<evidence type="ECO:0000256" key="6">
    <source>
        <dbReference type="SAM" id="Phobius"/>
    </source>
</evidence>
<evidence type="ECO:0008006" key="9">
    <source>
        <dbReference type="Google" id="ProtNLM"/>
    </source>
</evidence>
<organism evidence="7 8">
    <name type="scientific">Pseudonocardia xinjiangensis</name>
    <dbReference type="NCBI Taxonomy" id="75289"/>
    <lineage>
        <taxon>Bacteria</taxon>
        <taxon>Bacillati</taxon>
        <taxon>Actinomycetota</taxon>
        <taxon>Actinomycetes</taxon>
        <taxon>Pseudonocardiales</taxon>
        <taxon>Pseudonocardiaceae</taxon>
        <taxon>Pseudonocardia</taxon>
    </lineage>
</organism>
<dbReference type="EMBL" id="JAAXKY010000064">
    <property type="protein sequence ID" value="NMH79310.1"/>
    <property type="molecule type" value="Genomic_DNA"/>
</dbReference>
<protein>
    <recommendedName>
        <fullName evidence="9">Succinate-acetate transporter protein</fullName>
    </recommendedName>
</protein>
<dbReference type="Pfam" id="PF01184">
    <property type="entry name" value="Gpr1_Fun34_YaaH"/>
    <property type="match status" value="1"/>
</dbReference>
<gene>
    <name evidence="7" type="ORF">HF577_19715</name>
</gene>
<keyword evidence="4 6" id="KW-1133">Transmembrane helix</keyword>
<dbReference type="InterPro" id="IPR000791">
    <property type="entry name" value="Gpr1/Fun34/SatP-like"/>
</dbReference>
<keyword evidence="3 6" id="KW-0812">Transmembrane</keyword>